<dbReference type="EMBL" id="BAIV01000003">
    <property type="protein sequence ID" value="GAE82359.1"/>
    <property type="molecule type" value="Genomic_DNA"/>
</dbReference>
<evidence type="ECO:0000313" key="6">
    <source>
        <dbReference type="Proteomes" id="UP000019131"/>
    </source>
</evidence>
<dbReference type="AlphaFoldDB" id="W4UPC0"/>
<dbReference type="PROSITE" id="PS00708">
    <property type="entry name" value="PRO_ENDOPEP_SER"/>
    <property type="match status" value="1"/>
</dbReference>
<name>W4UPC0_9BACE</name>
<comment type="caution">
    <text evidence="5">The sequence shown here is derived from an EMBL/GenBank/DDBJ whole genome shotgun (WGS) entry which is preliminary data.</text>
</comment>
<evidence type="ECO:0000313" key="5">
    <source>
        <dbReference type="EMBL" id="GAE82359.1"/>
    </source>
</evidence>
<organism evidence="5 6">
    <name type="scientific">Bacteroides reticulotermitis JCM 10512</name>
    <dbReference type="NCBI Taxonomy" id="1445607"/>
    <lineage>
        <taxon>Bacteria</taxon>
        <taxon>Pseudomonadati</taxon>
        <taxon>Bacteroidota</taxon>
        <taxon>Bacteroidia</taxon>
        <taxon>Bacteroidales</taxon>
        <taxon>Bacteroidaceae</taxon>
        <taxon>Bacteroides</taxon>
    </lineage>
</organism>
<keyword evidence="1" id="KW-0645">Protease</keyword>
<dbReference type="SUPFAM" id="SSF53474">
    <property type="entry name" value="alpha/beta-Hydrolases"/>
    <property type="match status" value="1"/>
</dbReference>
<dbReference type="InterPro" id="IPR002471">
    <property type="entry name" value="Pept_S9_AS"/>
</dbReference>
<dbReference type="FunFam" id="3.40.50.1820:FF:000003">
    <property type="entry name" value="Dipeptidyl peptidase 4"/>
    <property type="match status" value="1"/>
</dbReference>
<dbReference type="Pfam" id="PF00326">
    <property type="entry name" value="Peptidase_S9"/>
    <property type="match status" value="1"/>
</dbReference>
<dbReference type="GO" id="GO:0008239">
    <property type="term" value="F:dipeptidyl-peptidase activity"/>
    <property type="evidence" value="ECO:0007669"/>
    <property type="project" value="TreeGrafter"/>
</dbReference>
<keyword evidence="6" id="KW-1185">Reference proteome</keyword>
<dbReference type="GO" id="GO:0006508">
    <property type="term" value="P:proteolysis"/>
    <property type="evidence" value="ECO:0007669"/>
    <property type="project" value="UniProtKB-KW"/>
</dbReference>
<dbReference type="STRING" id="1445607.JCM10512_556"/>
<dbReference type="InterPro" id="IPR001375">
    <property type="entry name" value="Peptidase_S9_cat"/>
</dbReference>
<evidence type="ECO:0000256" key="2">
    <source>
        <dbReference type="ARBA" id="ARBA00022801"/>
    </source>
</evidence>
<dbReference type="Proteomes" id="UP000019131">
    <property type="component" value="Unassembled WGS sequence"/>
</dbReference>
<dbReference type="PANTHER" id="PTHR11731">
    <property type="entry name" value="PROTEASE FAMILY S9B,C DIPEPTIDYL-PEPTIDASE IV-RELATED"/>
    <property type="match status" value="1"/>
</dbReference>
<reference evidence="5 6" key="1">
    <citation type="journal article" date="2014" name="Genome Announc.">
        <title>Draft Genome Sequence of Bacteroides reticulotermitis Strain JCM 10512T, Isolated from the Gut of a Termite.</title>
        <authorList>
            <person name="Yuki M."/>
            <person name="Oshima K."/>
            <person name="Suda W."/>
            <person name="Sakamoto M."/>
            <person name="Iida T."/>
            <person name="Hattori M."/>
            <person name="Ohkuma M."/>
        </authorList>
    </citation>
    <scope>NUCLEOTIDE SEQUENCE [LARGE SCALE GENOMIC DNA]</scope>
    <source>
        <strain evidence="5 6">JCM 10512</strain>
    </source>
</reference>
<protein>
    <submittedName>
        <fullName evidence="5">Dipeptidyl peptidase IV</fullName>
    </submittedName>
</protein>
<evidence type="ECO:0000256" key="1">
    <source>
        <dbReference type="ARBA" id="ARBA00022670"/>
    </source>
</evidence>
<evidence type="ECO:0000256" key="3">
    <source>
        <dbReference type="ARBA" id="ARBA00023180"/>
    </source>
</evidence>
<sequence length="238" mass="27196">MELNGWMMKPLNFSASKKYPVLMYQYSGPGSQEVVDTWNISWETYMATQGYLVVCVDGRGTGGRGEAFEKCTYLKIGVKEARDQVEAALYLGKQSYVDKERIGIWGWSYGGYMTLMSMSEGTPVFKAGVAVAAPTDWRFYDTVYTERFMRTPKENAEGYKESSAFTRADKLEGKLLIVHGMADDNVHFQNAVEYMEQLVQCNKEFYALPYTNRNHGIYGGNTRQHLYTQMTNFFKSNL</sequence>
<keyword evidence="3" id="KW-0325">Glycoprotein</keyword>
<dbReference type="InterPro" id="IPR029058">
    <property type="entry name" value="AB_hydrolase_fold"/>
</dbReference>
<dbReference type="Gene3D" id="3.40.50.1820">
    <property type="entry name" value="alpha/beta hydrolase"/>
    <property type="match status" value="1"/>
</dbReference>
<evidence type="ECO:0000259" key="4">
    <source>
        <dbReference type="Pfam" id="PF00326"/>
    </source>
</evidence>
<keyword evidence="2" id="KW-0378">Hydrolase</keyword>
<proteinExistence type="predicted"/>
<dbReference type="GO" id="GO:0004252">
    <property type="term" value="F:serine-type endopeptidase activity"/>
    <property type="evidence" value="ECO:0007669"/>
    <property type="project" value="InterPro"/>
</dbReference>
<feature type="domain" description="Peptidase S9 prolyl oligopeptidase catalytic" evidence="4">
    <location>
        <begin position="38"/>
        <end position="237"/>
    </location>
</feature>
<dbReference type="InterPro" id="IPR050278">
    <property type="entry name" value="Serine_Prot_S9B/DPPIV"/>
</dbReference>
<accession>W4UPC0</accession>
<gene>
    <name evidence="5" type="ORF">JCM10512_556</name>
</gene>
<dbReference type="PANTHER" id="PTHR11731:SF193">
    <property type="entry name" value="DIPEPTIDYL PEPTIDASE 9"/>
    <property type="match status" value="1"/>
</dbReference>